<sequence length="97" mass="10923">MADKYHLVLRTGQSEMRAYQNLTLEQKVGIAPLIELTRGRKNHKSTFEKTSEQYNFGGIKRFVASETLGSRLIDLHSQNMTVAARATADRKVLADLS</sequence>
<dbReference type="RefSeq" id="WP_114351049.1">
    <property type="nucleotide sequence ID" value="NZ_QPJL01000085.1"/>
</dbReference>
<dbReference type="EMBL" id="QPJL01000085">
    <property type="protein sequence ID" value="RCW77078.1"/>
    <property type="molecule type" value="Genomic_DNA"/>
</dbReference>
<dbReference type="AlphaFoldDB" id="A0A368YCC1"/>
<protein>
    <submittedName>
        <fullName evidence="1">T4 beta protein</fullName>
    </submittedName>
</protein>
<evidence type="ECO:0000313" key="2">
    <source>
        <dbReference type="Proteomes" id="UP000253345"/>
    </source>
</evidence>
<comment type="caution">
    <text evidence="1">The sequence shown here is derived from an EMBL/GenBank/DDBJ whole genome shotgun (WGS) entry which is preliminary data.</text>
</comment>
<organism evidence="1 2">
    <name type="scientific">Paracoccus lutimaris</name>
    <dbReference type="NCBI Taxonomy" id="1490030"/>
    <lineage>
        <taxon>Bacteria</taxon>
        <taxon>Pseudomonadati</taxon>
        <taxon>Pseudomonadota</taxon>
        <taxon>Alphaproteobacteria</taxon>
        <taxon>Rhodobacterales</taxon>
        <taxon>Paracoccaceae</taxon>
        <taxon>Paracoccus</taxon>
    </lineage>
</organism>
<proteinExistence type="predicted"/>
<accession>A0A368YCC1</accession>
<gene>
    <name evidence="1" type="ORF">DFP89_1853</name>
</gene>
<evidence type="ECO:0000313" key="1">
    <source>
        <dbReference type="EMBL" id="RCW77078.1"/>
    </source>
</evidence>
<name>A0A368YCC1_9RHOB</name>
<dbReference type="Proteomes" id="UP000253345">
    <property type="component" value="Unassembled WGS sequence"/>
</dbReference>
<reference evidence="1 2" key="1">
    <citation type="submission" date="2018-07" db="EMBL/GenBank/DDBJ databases">
        <title>Genomic Encyclopedia of Type Strains, Phase III (KMG-III): the genomes of soil and plant-associated and newly described type strains.</title>
        <authorList>
            <person name="Whitman W."/>
        </authorList>
    </citation>
    <scope>NUCLEOTIDE SEQUENCE [LARGE SCALE GENOMIC DNA]</scope>
    <source>
        <strain evidence="1 2">CECT 8525</strain>
    </source>
</reference>
<keyword evidence="2" id="KW-1185">Reference proteome</keyword>